<dbReference type="Proteomes" id="UP000242180">
    <property type="component" value="Unassembled WGS sequence"/>
</dbReference>
<dbReference type="GO" id="GO:0004843">
    <property type="term" value="F:cysteine-type deubiquitinase activity"/>
    <property type="evidence" value="ECO:0007669"/>
    <property type="project" value="UniProtKB-EC"/>
</dbReference>
<reference evidence="11 12" key="1">
    <citation type="submission" date="2016-07" db="EMBL/GenBank/DDBJ databases">
        <title>Pervasive Adenine N6-methylation of Active Genes in Fungi.</title>
        <authorList>
            <consortium name="DOE Joint Genome Institute"/>
            <person name="Mondo S.J."/>
            <person name="Dannebaum R.O."/>
            <person name="Kuo R.C."/>
            <person name="Labutti K."/>
            <person name="Haridas S."/>
            <person name="Kuo A."/>
            <person name="Salamov A."/>
            <person name="Ahrendt S.R."/>
            <person name="Lipzen A."/>
            <person name="Sullivan W."/>
            <person name="Andreopoulos W.B."/>
            <person name="Clum A."/>
            <person name="Lindquist E."/>
            <person name="Daum C."/>
            <person name="Ramamoorthy G.K."/>
            <person name="Gryganskyi A."/>
            <person name="Culley D."/>
            <person name="Magnuson J.K."/>
            <person name="James T.Y."/>
            <person name="O'Malley M.A."/>
            <person name="Stajich J.E."/>
            <person name="Spatafora J.W."/>
            <person name="Visel A."/>
            <person name="Grigoriev I.V."/>
        </authorList>
    </citation>
    <scope>NUCLEOTIDE SEQUENCE [LARGE SCALE GENOMIC DNA]</scope>
    <source>
        <strain evidence="11 12">NRRL 2496</strain>
    </source>
</reference>
<keyword evidence="6" id="KW-0378">Hydrolase</keyword>
<comment type="caution">
    <text evidence="11">The sequence shown here is derived from an EMBL/GenBank/DDBJ whole genome shotgun (WGS) entry which is preliminary data.</text>
</comment>
<keyword evidence="7" id="KW-0788">Thiol protease</keyword>
<feature type="compositionally biased region" description="Low complexity" evidence="8">
    <location>
        <begin position="850"/>
        <end position="869"/>
    </location>
</feature>
<dbReference type="PROSITE" id="PS50235">
    <property type="entry name" value="USP_3"/>
    <property type="match status" value="1"/>
</dbReference>
<feature type="region of interest" description="Disordered" evidence="8">
    <location>
        <begin position="782"/>
        <end position="884"/>
    </location>
</feature>
<dbReference type="InParanoid" id="A0A1X2H8L6"/>
<protein>
    <recommendedName>
        <fullName evidence="3">ubiquitinyl hydrolase 1</fullName>
        <ecNumber evidence="3">3.4.19.12</ecNumber>
    </recommendedName>
</protein>
<dbReference type="GO" id="GO:0006508">
    <property type="term" value="P:proteolysis"/>
    <property type="evidence" value="ECO:0007669"/>
    <property type="project" value="UniProtKB-KW"/>
</dbReference>
<dbReference type="SMART" id="SM00695">
    <property type="entry name" value="DUSP"/>
    <property type="match status" value="1"/>
</dbReference>
<keyword evidence="5" id="KW-0833">Ubl conjugation pathway</keyword>
<name>A0A1X2H8L6_SYNRA</name>
<dbReference type="Pfam" id="PF00443">
    <property type="entry name" value="UCH"/>
    <property type="match status" value="1"/>
</dbReference>
<evidence type="ECO:0000256" key="4">
    <source>
        <dbReference type="ARBA" id="ARBA00022670"/>
    </source>
</evidence>
<feature type="domain" description="DUSP" evidence="10">
    <location>
        <begin position="2"/>
        <end position="109"/>
    </location>
</feature>
<feature type="region of interest" description="Disordered" evidence="8">
    <location>
        <begin position="569"/>
        <end position="602"/>
    </location>
</feature>
<evidence type="ECO:0000313" key="12">
    <source>
        <dbReference type="Proteomes" id="UP000242180"/>
    </source>
</evidence>
<gene>
    <name evidence="11" type="ORF">BCR43DRAFT_442396</name>
</gene>
<dbReference type="PROSITE" id="PS00972">
    <property type="entry name" value="USP_1"/>
    <property type="match status" value="1"/>
</dbReference>
<dbReference type="AlphaFoldDB" id="A0A1X2H8L6"/>
<comment type="catalytic activity">
    <reaction evidence="1">
        <text>Thiol-dependent hydrolysis of ester, thioester, amide, peptide and isopeptide bonds formed by the C-terminal Gly of ubiquitin (a 76-residue protein attached to proteins as an intracellular targeting signal).</text>
        <dbReference type="EC" id="3.4.19.12"/>
    </reaction>
</comment>
<dbReference type="Gene3D" id="3.90.70.10">
    <property type="entry name" value="Cysteine proteinases"/>
    <property type="match status" value="2"/>
</dbReference>
<dbReference type="STRING" id="13706.A0A1X2H8L6"/>
<evidence type="ECO:0000256" key="2">
    <source>
        <dbReference type="ARBA" id="ARBA00009085"/>
    </source>
</evidence>
<evidence type="ECO:0000256" key="6">
    <source>
        <dbReference type="ARBA" id="ARBA00022801"/>
    </source>
</evidence>
<feature type="compositionally biased region" description="Acidic residues" evidence="8">
    <location>
        <begin position="820"/>
        <end position="834"/>
    </location>
</feature>
<feature type="region of interest" description="Disordered" evidence="8">
    <location>
        <begin position="239"/>
        <end position="259"/>
    </location>
</feature>
<dbReference type="SUPFAM" id="SSF143791">
    <property type="entry name" value="DUSP-like"/>
    <property type="match status" value="1"/>
</dbReference>
<dbReference type="PROSITE" id="PS51283">
    <property type="entry name" value="DUSP"/>
    <property type="match status" value="1"/>
</dbReference>
<dbReference type="OrthoDB" id="292964at2759"/>
<dbReference type="Pfam" id="PF06337">
    <property type="entry name" value="DUSP"/>
    <property type="match status" value="1"/>
</dbReference>
<organism evidence="11 12">
    <name type="scientific">Syncephalastrum racemosum</name>
    <name type="common">Filamentous fungus</name>
    <dbReference type="NCBI Taxonomy" id="13706"/>
    <lineage>
        <taxon>Eukaryota</taxon>
        <taxon>Fungi</taxon>
        <taxon>Fungi incertae sedis</taxon>
        <taxon>Mucoromycota</taxon>
        <taxon>Mucoromycotina</taxon>
        <taxon>Mucoromycetes</taxon>
        <taxon>Mucorales</taxon>
        <taxon>Syncephalastraceae</taxon>
        <taxon>Syncephalastrum</taxon>
    </lineage>
</organism>
<sequence length="1061" mass="119628">MVEPAEQEAYIKDLENTLLVVGETWYFIAEHWKKRWEMYCNRMKSTSEQTRALGMSATPGPVDNAPLLVNGQLKRNLTPDEYWLVPEKAWACFTKWYGEPEHVIARQVIEEGERNTKKSVEFYPSTFRIHAIYAARNRPITNVERAPTITLSRTTTLDQLKDCIINALDLSPDAHVQLWQLSAAADDPRQPHLPVSALRNEEKIDFSHPERTLYDMSVICDHIAVEVRDAMTNAYPSDEVDLRQSSDSSPTSSGSSACATGLNALTTSSGSPPYSSSSTFTSNETSIGFGALKSAPSKPKGVCGLNNLGNTCFMNSALQCMSNTPQLSQYFLAGTYKDELNRDNPLGMKGEVAEAYGNLIEKLWSGTTGSTAPRDFKYTISRFNPTFTGYMQHDSQELLAFLLDGLHEDLNRILKKPYIELPDFDDMADQEIAERSWSYHKARNDSIIVDLFQGQFKSRLTCNECGKISVTFDPFMYLSLPLPIKKKTKTTVIYIPYNPSERPQQMIVTLKKDASIAHLKKEVARLTNVQDPSTLMVTEVFSDKIYKIFMDYDLVASIGRGDIIHIYQLPGPVPKPRPQPKHSYSFRRRLSSTSEDEDDDDADENELIVFPVYCEVAQNESSSSSQFGGPMVLGIPRKDATNLDVLYRLIAEHVERYAAMKLFEEAPQQPSVVQEQFNGKNSDVDMPDTDTTAMEVDTASPQPQQPIHTAAAVTAAGGRRMEPMPNLFTIKVFSDNHYSRSYEDIMPAGMSYSTTRMIDLNTRVEEERSQLAAYEKQQAAKAATLERESSDVDMTATTATPDATMQEIEENAEEAKKKDEEEEDEDEDEEDEVVGDASAEYTQETFNNKSGSSSFIVSPISSSKRSSPIQQHDNSTAKQVRRPPKTILRQGEGIVIEWPAKKAQQVFGTSKSKYRNEETVNGDAWKDYADLGDPNAHEDKGPPKEVTLSDCLNEFTREEQLSEEDLWYCPRCKTHQQASKKFDLWHMPEIVVVHLKRFSHTRTWRDKIDAFIDFPIKGLDLTDRVQRATDTEDLDPKDRLIYDLYGVDNHFGGMGGGHCKR</sequence>
<dbReference type="PANTHER" id="PTHR21646:SF24">
    <property type="entry name" value="UBIQUITIN CARBOXYL-TERMINAL HYDROLASE"/>
    <property type="match status" value="1"/>
</dbReference>
<evidence type="ECO:0000256" key="7">
    <source>
        <dbReference type="ARBA" id="ARBA00022807"/>
    </source>
</evidence>
<dbReference type="GO" id="GO:0016579">
    <property type="term" value="P:protein deubiquitination"/>
    <property type="evidence" value="ECO:0007669"/>
    <property type="project" value="InterPro"/>
</dbReference>
<dbReference type="Gene3D" id="3.30.2230.10">
    <property type="entry name" value="DUSP-like"/>
    <property type="match status" value="1"/>
</dbReference>
<proteinExistence type="inferred from homology"/>
<evidence type="ECO:0000259" key="9">
    <source>
        <dbReference type="PROSITE" id="PS50235"/>
    </source>
</evidence>
<dbReference type="InterPro" id="IPR050185">
    <property type="entry name" value="Ub_carboxyl-term_hydrolase"/>
</dbReference>
<feature type="compositionally biased region" description="Polar residues" evidence="8">
    <location>
        <begin position="840"/>
        <end position="849"/>
    </location>
</feature>
<keyword evidence="4" id="KW-0645">Protease</keyword>
<dbReference type="InterPro" id="IPR028889">
    <property type="entry name" value="USP"/>
</dbReference>
<dbReference type="OMA" id="PCHAQQS"/>
<keyword evidence="12" id="KW-1185">Reference proteome</keyword>
<feature type="compositionally biased region" description="Low complexity" evidence="8">
    <location>
        <begin position="245"/>
        <end position="256"/>
    </location>
</feature>
<comment type="similarity">
    <text evidence="2">Belongs to the peptidase C19 family.</text>
</comment>
<evidence type="ECO:0000256" key="3">
    <source>
        <dbReference type="ARBA" id="ARBA00012759"/>
    </source>
</evidence>
<evidence type="ECO:0000256" key="1">
    <source>
        <dbReference type="ARBA" id="ARBA00000707"/>
    </source>
</evidence>
<accession>A0A1X2H8L6</accession>
<dbReference type="InterPro" id="IPR038765">
    <property type="entry name" value="Papain-like_cys_pep_sf"/>
</dbReference>
<dbReference type="InterPro" id="IPR035927">
    <property type="entry name" value="DUSP-like_sf"/>
</dbReference>
<feature type="compositionally biased region" description="Low complexity" evidence="8">
    <location>
        <begin position="793"/>
        <end position="805"/>
    </location>
</feature>
<evidence type="ECO:0000256" key="5">
    <source>
        <dbReference type="ARBA" id="ARBA00022786"/>
    </source>
</evidence>
<dbReference type="InterPro" id="IPR006615">
    <property type="entry name" value="Pept_C19_DUSP"/>
</dbReference>
<dbReference type="SUPFAM" id="SSF54001">
    <property type="entry name" value="Cysteine proteinases"/>
    <property type="match status" value="1"/>
</dbReference>
<feature type="domain" description="USP" evidence="9">
    <location>
        <begin position="303"/>
        <end position="1061"/>
    </location>
</feature>
<evidence type="ECO:0000256" key="8">
    <source>
        <dbReference type="SAM" id="MobiDB-lite"/>
    </source>
</evidence>
<feature type="compositionally biased region" description="Basic residues" evidence="8">
    <location>
        <begin position="578"/>
        <end position="590"/>
    </location>
</feature>
<dbReference type="InterPro" id="IPR001394">
    <property type="entry name" value="Peptidase_C19_UCH"/>
</dbReference>
<evidence type="ECO:0000259" key="10">
    <source>
        <dbReference type="PROSITE" id="PS51283"/>
    </source>
</evidence>
<dbReference type="FunCoup" id="A0A1X2H8L6">
    <property type="interactions" value="511"/>
</dbReference>
<evidence type="ECO:0000313" key="11">
    <source>
        <dbReference type="EMBL" id="ORY94916.1"/>
    </source>
</evidence>
<dbReference type="EC" id="3.4.19.12" evidence="3"/>
<dbReference type="EMBL" id="MCGN01000007">
    <property type="protein sequence ID" value="ORY94916.1"/>
    <property type="molecule type" value="Genomic_DNA"/>
</dbReference>
<dbReference type="PANTHER" id="PTHR21646">
    <property type="entry name" value="UBIQUITIN CARBOXYL-TERMINAL HYDROLASE"/>
    <property type="match status" value="1"/>
</dbReference>
<dbReference type="InterPro" id="IPR018200">
    <property type="entry name" value="USP_CS"/>
</dbReference>